<evidence type="ECO:0000256" key="7">
    <source>
        <dbReference type="RuleBase" id="RU364106"/>
    </source>
</evidence>
<dbReference type="GO" id="GO:0003887">
    <property type="term" value="F:DNA-directed DNA polymerase activity"/>
    <property type="evidence" value="ECO:0007669"/>
    <property type="project" value="InterPro"/>
</dbReference>
<dbReference type="AlphaFoldDB" id="A0A0K9GV63"/>
<dbReference type="SUPFAM" id="SSF53098">
    <property type="entry name" value="Ribonuclease H-like"/>
    <property type="match status" value="1"/>
</dbReference>
<keyword evidence="1 6" id="KW-0540">Nuclease</keyword>
<dbReference type="InterPro" id="IPR006310">
    <property type="entry name" value="DinG"/>
</dbReference>
<dbReference type="FunFam" id="3.30.420.10:FF:000045">
    <property type="entry name" value="3'-5' exonuclease DinG"/>
    <property type="match status" value="1"/>
</dbReference>
<dbReference type="Pfam" id="PF00929">
    <property type="entry name" value="RNase_T"/>
    <property type="match status" value="1"/>
</dbReference>
<dbReference type="OrthoDB" id="9803913at2"/>
<reference evidence="10" key="1">
    <citation type="submission" date="2015-07" db="EMBL/GenBank/DDBJ databases">
        <title>Genome sequencing project for genomic taxonomy and phylogenomics of Bacillus-like bacteria.</title>
        <authorList>
            <person name="Liu B."/>
            <person name="Wang J."/>
            <person name="Zhu Y."/>
            <person name="Liu G."/>
            <person name="Chen Q."/>
            <person name="Chen Z."/>
            <person name="Lan J."/>
            <person name="Che J."/>
            <person name="Ge C."/>
            <person name="Shi H."/>
            <person name="Pan Z."/>
            <person name="Liu X."/>
        </authorList>
    </citation>
    <scope>NUCLEOTIDE SEQUENCE [LARGE SCALE GENOMIC DNA]</scope>
    <source>
        <strain evidence="10">FJAT-27997</strain>
    </source>
</reference>
<comment type="similarity">
    <text evidence="6 7">Belongs to the helicase family. DinG subfamily. Type 2 sub-subfamily.</text>
</comment>
<dbReference type="RefSeq" id="WP_049681932.1">
    <property type="nucleotide sequence ID" value="NZ_LFZW01000001.1"/>
</dbReference>
<dbReference type="SMART" id="SM00479">
    <property type="entry name" value="EXOIII"/>
    <property type="match status" value="1"/>
</dbReference>
<feature type="domain" description="Helicase ATP-binding" evidence="8">
    <location>
        <begin position="247"/>
        <end position="514"/>
    </location>
</feature>
<keyword evidence="2 6" id="KW-0547">Nucleotide-binding</keyword>
<dbReference type="Gene3D" id="3.30.420.10">
    <property type="entry name" value="Ribonuclease H-like superfamily/Ribonuclease H"/>
    <property type="match status" value="1"/>
</dbReference>
<evidence type="ECO:0000256" key="3">
    <source>
        <dbReference type="ARBA" id="ARBA00022801"/>
    </source>
</evidence>
<dbReference type="Gene3D" id="3.40.50.300">
    <property type="entry name" value="P-loop containing nucleotide triphosphate hydrolases"/>
    <property type="match status" value="2"/>
</dbReference>
<dbReference type="EMBL" id="LFZW01000001">
    <property type="protein sequence ID" value="KMY50579.1"/>
    <property type="molecule type" value="Genomic_DNA"/>
</dbReference>
<dbReference type="PANTHER" id="PTHR11472">
    <property type="entry name" value="DNA REPAIR DEAD HELICASE RAD3/XP-D SUBFAMILY MEMBER"/>
    <property type="match status" value="1"/>
</dbReference>
<dbReference type="NCBIfam" id="NF005981">
    <property type="entry name" value="PRK08074.1"/>
    <property type="match status" value="1"/>
</dbReference>
<name>A0A0K9GV63_9BACI</name>
<dbReference type="GO" id="GO:0008408">
    <property type="term" value="F:3'-5' exonuclease activity"/>
    <property type="evidence" value="ECO:0007669"/>
    <property type="project" value="UniProtKB-UniRule"/>
</dbReference>
<dbReference type="Proteomes" id="UP000037146">
    <property type="component" value="Unassembled WGS sequence"/>
</dbReference>
<dbReference type="GO" id="GO:0005524">
    <property type="term" value="F:ATP binding"/>
    <property type="evidence" value="ECO:0007669"/>
    <property type="project" value="UniProtKB-UniRule"/>
</dbReference>
<dbReference type="InterPro" id="IPR014001">
    <property type="entry name" value="Helicase_ATP-bd"/>
</dbReference>
<keyword evidence="10" id="KW-1185">Reference proteome</keyword>
<comment type="caution">
    <text evidence="9">The sequence shown here is derived from an EMBL/GenBank/DDBJ whole genome shotgun (WGS) entry which is preliminary data.</text>
</comment>
<gene>
    <name evidence="6 7" type="primary">dinG</name>
    <name evidence="9" type="ORF">AC625_14580</name>
</gene>
<dbReference type="PROSITE" id="PS51193">
    <property type="entry name" value="HELICASE_ATP_BIND_2"/>
    <property type="match status" value="1"/>
</dbReference>
<dbReference type="InterPro" id="IPR045028">
    <property type="entry name" value="DinG/Rad3-like"/>
</dbReference>
<dbReference type="HAMAP" id="MF_02206">
    <property type="entry name" value="DinG_exonucl"/>
    <property type="match status" value="1"/>
</dbReference>
<dbReference type="EC" id="3.1.-.-" evidence="6 7"/>
<evidence type="ECO:0000256" key="4">
    <source>
        <dbReference type="ARBA" id="ARBA00022839"/>
    </source>
</evidence>
<dbReference type="PATRIC" id="fig|1679170.3.peg.3329"/>
<dbReference type="GO" id="GO:0003677">
    <property type="term" value="F:DNA binding"/>
    <property type="evidence" value="ECO:0007669"/>
    <property type="project" value="InterPro"/>
</dbReference>
<dbReference type="PANTHER" id="PTHR11472:SF34">
    <property type="entry name" value="REGULATOR OF TELOMERE ELONGATION HELICASE 1"/>
    <property type="match status" value="1"/>
</dbReference>
<protein>
    <recommendedName>
        <fullName evidence="6 7">3'-5' exonuclease DinG</fullName>
        <ecNumber evidence="6 7">3.1.-.-</ecNumber>
    </recommendedName>
</protein>
<dbReference type="SUPFAM" id="SSF52540">
    <property type="entry name" value="P-loop containing nucleoside triphosphate hydrolases"/>
    <property type="match status" value="2"/>
</dbReference>
<dbReference type="InterPro" id="IPR012337">
    <property type="entry name" value="RNaseH-like_sf"/>
</dbReference>
<accession>A0A0K9GV63</accession>
<sequence length="925" mass="106077">MAQRYVVVDLETTGNSPKKGERIIQFAAVVIEEDQIIAEYSTFIHPEQEISMFIEELTGIDNDMVKDAPIFEVVADRISALLKDAVFVAHNVLFDLNFLKEELERCGMEAFYGSTIDTVELAKIMKPTSDGYKLNQLAKAEKLDHFRPHRADSDAYVTAQLFLELKKKLYQLPLLTMKHLYRLSYSLKSEISELIQECIAENLSQPNDYDATIEAFQGLAFKKMSRDHAQNTWKMDYPSDRQAKLKLIRESLPHFESREGQLEMMDGIYDSFENEHHSIIEAGTGIGKSLAYLLPAAYFSVKQGKPVVISTYTLQLQEQLLQSEVPKLKKILHFPLTVVLLKGRSNYLSLAKFERAIREKEDNYETALTKMQILVWLTETETGDKDELNLTSGGELFWERLQSNSFTKMGLQKPWQAVDFYERAKSVALKADIIITNHAFLMADLVSPDHLIPRDGFLILDEAHHLERAASKHLGRRLDYVSAKTLLNRLGHSDQKQLLFRLEKMLLQYSLTPVTKSANIDRTLLDFFYEFDQLFFHLGALANKQGRSSGPKQISIRLIDEQWKMTTMLAERLVDQLQMILSGLDERISLLSSVERLSKNAQFYLNDFELIRYQINELKKTLADFFVTQNADFIYWMDYTKANPQQGISLASQPITGSKLLWNTFFSRQKSIVMTSATLSVKSSFQFFMNQLGMQDVPVKTFSYSSPFNYREQVRILVPKDIPDIQSVSQEEFVLHAAENIILAAEAAKGRMMILFTSHEMLRATYYLLKESQMLQEYTLFGQGITSGSKTRLLKNFQSFDKAILLGTTSFWEGVDVPGEDLSCLVIVRLPFSPPDDPITEARCNVIRNQGKNPFSIYSLPEAILRFRQGFGRLIRTSTDRGVLVVLDRRVMTTVYGEAFRQSIPSVNWLQVSKNELVKEIEEWI</sequence>
<keyword evidence="5 6" id="KW-0067">ATP-binding</keyword>
<keyword evidence="4 6" id="KW-0269">Exonuclease</keyword>
<feature type="binding site" evidence="6">
    <location>
        <begin position="282"/>
        <end position="289"/>
    </location>
    <ligand>
        <name>ATP</name>
        <dbReference type="ChEBI" id="CHEBI:30616"/>
    </ligand>
</feature>
<dbReference type="GO" id="GO:0003678">
    <property type="term" value="F:DNA helicase activity"/>
    <property type="evidence" value="ECO:0007669"/>
    <property type="project" value="TreeGrafter"/>
</dbReference>
<dbReference type="CDD" id="cd06127">
    <property type="entry name" value="DEDDh"/>
    <property type="match status" value="1"/>
</dbReference>
<dbReference type="InterPro" id="IPR036397">
    <property type="entry name" value="RNaseH_sf"/>
</dbReference>
<dbReference type="InterPro" id="IPR027417">
    <property type="entry name" value="P-loop_NTPase"/>
</dbReference>
<comment type="function">
    <text evidence="6 7">3'-5' exonuclease.</text>
</comment>
<dbReference type="InterPro" id="IPR006555">
    <property type="entry name" value="ATP-dep_Helicase_C"/>
</dbReference>
<dbReference type="NCBIfam" id="TIGR01407">
    <property type="entry name" value="dinG_rel"/>
    <property type="match status" value="1"/>
</dbReference>
<evidence type="ECO:0000256" key="2">
    <source>
        <dbReference type="ARBA" id="ARBA00022741"/>
    </source>
</evidence>
<evidence type="ECO:0000259" key="8">
    <source>
        <dbReference type="PROSITE" id="PS51193"/>
    </source>
</evidence>
<dbReference type="InterPro" id="IPR013520">
    <property type="entry name" value="Ribonucl_H"/>
</dbReference>
<dbReference type="STRING" id="1679170.AC625_14580"/>
<dbReference type="GO" id="GO:0016818">
    <property type="term" value="F:hydrolase activity, acting on acid anhydrides, in phosphorus-containing anhydrides"/>
    <property type="evidence" value="ECO:0007669"/>
    <property type="project" value="InterPro"/>
</dbReference>
<dbReference type="SMART" id="SM00491">
    <property type="entry name" value="HELICc2"/>
    <property type="match status" value="1"/>
</dbReference>
<dbReference type="Pfam" id="PF13307">
    <property type="entry name" value="Helicase_C_2"/>
    <property type="match status" value="1"/>
</dbReference>
<dbReference type="InterPro" id="IPR006054">
    <property type="entry name" value="DnaQ"/>
</dbReference>
<evidence type="ECO:0000313" key="9">
    <source>
        <dbReference type="EMBL" id="KMY50579.1"/>
    </source>
</evidence>
<dbReference type="GO" id="GO:0006260">
    <property type="term" value="P:DNA replication"/>
    <property type="evidence" value="ECO:0007669"/>
    <property type="project" value="InterPro"/>
</dbReference>
<organism evidence="9 10">
    <name type="scientific">Peribacillus loiseleuriae</name>
    <dbReference type="NCBI Taxonomy" id="1679170"/>
    <lineage>
        <taxon>Bacteria</taxon>
        <taxon>Bacillati</taxon>
        <taxon>Bacillota</taxon>
        <taxon>Bacilli</taxon>
        <taxon>Bacillales</taxon>
        <taxon>Bacillaceae</taxon>
        <taxon>Peribacillus</taxon>
    </lineage>
</organism>
<dbReference type="InterPro" id="IPR014013">
    <property type="entry name" value="Helic_SF1/SF2_ATP-bd_DinG/Rad3"/>
</dbReference>
<evidence type="ECO:0000256" key="1">
    <source>
        <dbReference type="ARBA" id="ARBA00022722"/>
    </source>
</evidence>
<proteinExistence type="inferred from homology"/>
<dbReference type="SMART" id="SM00487">
    <property type="entry name" value="DEXDc"/>
    <property type="match status" value="1"/>
</dbReference>
<keyword evidence="3 6" id="KW-0378">Hydrolase</keyword>
<evidence type="ECO:0000256" key="5">
    <source>
        <dbReference type="ARBA" id="ARBA00022840"/>
    </source>
</evidence>
<evidence type="ECO:0000256" key="6">
    <source>
        <dbReference type="HAMAP-Rule" id="MF_02206"/>
    </source>
</evidence>
<dbReference type="NCBIfam" id="TIGR00573">
    <property type="entry name" value="dnaq"/>
    <property type="match status" value="1"/>
</dbReference>
<evidence type="ECO:0000313" key="10">
    <source>
        <dbReference type="Proteomes" id="UP000037146"/>
    </source>
</evidence>
<feature type="short sequence motif" description="DEAH box" evidence="6">
    <location>
        <begin position="461"/>
        <end position="464"/>
    </location>
</feature>